<evidence type="ECO:0000313" key="2">
    <source>
        <dbReference type="Proteomes" id="UP000828390"/>
    </source>
</evidence>
<dbReference type="Proteomes" id="UP000828390">
    <property type="component" value="Unassembled WGS sequence"/>
</dbReference>
<keyword evidence="2" id="KW-1185">Reference proteome</keyword>
<organism evidence="1 2">
    <name type="scientific">Dreissena polymorpha</name>
    <name type="common">Zebra mussel</name>
    <name type="synonym">Mytilus polymorpha</name>
    <dbReference type="NCBI Taxonomy" id="45954"/>
    <lineage>
        <taxon>Eukaryota</taxon>
        <taxon>Metazoa</taxon>
        <taxon>Spiralia</taxon>
        <taxon>Lophotrochozoa</taxon>
        <taxon>Mollusca</taxon>
        <taxon>Bivalvia</taxon>
        <taxon>Autobranchia</taxon>
        <taxon>Heteroconchia</taxon>
        <taxon>Euheterodonta</taxon>
        <taxon>Imparidentia</taxon>
        <taxon>Neoheterodontei</taxon>
        <taxon>Myida</taxon>
        <taxon>Dreissenoidea</taxon>
        <taxon>Dreissenidae</taxon>
        <taxon>Dreissena</taxon>
    </lineage>
</organism>
<reference evidence="1" key="2">
    <citation type="submission" date="2020-11" db="EMBL/GenBank/DDBJ databases">
        <authorList>
            <person name="McCartney M.A."/>
            <person name="Auch B."/>
            <person name="Kono T."/>
            <person name="Mallez S."/>
            <person name="Becker A."/>
            <person name="Gohl D.M."/>
            <person name="Silverstein K.A.T."/>
            <person name="Koren S."/>
            <person name="Bechman K.B."/>
            <person name="Herman A."/>
            <person name="Abrahante J.E."/>
            <person name="Garbe J."/>
        </authorList>
    </citation>
    <scope>NUCLEOTIDE SEQUENCE</scope>
    <source>
        <strain evidence="1">Duluth1</strain>
        <tissue evidence="1">Whole animal</tissue>
    </source>
</reference>
<reference evidence="1" key="1">
    <citation type="journal article" date="2019" name="bioRxiv">
        <title>The Genome of the Zebra Mussel, Dreissena polymorpha: A Resource for Invasive Species Research.</title>
        <authorList>
            <person name="McCartney M.A."/>
            <person name="Auch B."/>
            <person name="Kono T."/>
            <person name="Mallez S."/>
            <person name="Zhang Y."/>
            <person name="Obille A."/>
            <person name="Becker A."/>
            <person name="Abrahante J.E."/>
            <person name="Garbe J."/>
            <person name="Badalamenti J.P."/>
            <person name="Herman A."/>
            <person name="Mangelson H."/>
            <person name="Liachko I."/>
            <person name="Sullivan S."/>
            <person name="Sone E.D."/>
            <person name="Koren S."/>
            <person name="Silverstein K.A.T."/>
            <person name="Beckman K.B."/>
            <person name="Gohl D.M."/>
        </authorList>
    </citation>
    <scope>NUCLEOTIDE SEQUENCE</scope>
    <source>
        <strain evidence="1">Duluth1</strain>
        <tissue evidence="1">Whole animal</tissue>
    </source>
</reference>
<dbReference type="AlphaFoldDB" id="A0A9D4FKI0"/>
<protein>
    <submittedName>
        <fullName evidence="1">Uncharacterized protein</fullName>
    </submittedName>
</protein>
<proteinExistence type="predicted"/>
<evidence type="ECO:0000313" key="1">
    <source>
        <dbReference type="EMBL" id="KAH3799666.1"/>
    </source>
</evidence>
<name>A0A9D4FKI0_DREPO</name>
<accession>A0A9D4FKI0</accession>
<comment type="caution">
    <text evidence="1">The sequence shown here is derived from an EMBL/GenBank/DDBJ whole genome shotgun (WGS) entry which is preliminary data.</text>
</comment>
<gene>
    <name evidence="1" type="ORF">DPMN_153277</name>
</gene>
<dbReference type="EMBL" id="JAIWYP010000007">
    <property type="protein sequence ID" value="KAH3799666.1"/>
    <property type="molecule type" value="Genomic_DNA"/>
</dbReference>
<sequence>MPRKVTTREIRGIVQESTNAVSWCQCARKRGIGVHDQAVLQIAVDTSTEQITCRQHKYQAVLIQTHTTVINNIETDDI</sequence>